<feature type="signal peptide" evidence="2">
    <location>
        <begin position="1"/>
        <end position="25"/>
    </location>
</feature>
<dbReference type="InterPro" id="IPR051478">
    <property type="entry name" value="Beta-lactamase-like_AB/R"/>
</dbReference>
<keyword evidence="4" id="KW-0378">Hydrolase</keyword>
<dbReference type="Pfam" id="PF00144">
    <property type="entry name" value="Beta-lactamase"/>
    <property type="match status" value="1"/>
</dbReference>
<feature type="chain" id="PRO_5038451767" evidence="2">
    <location>
        <begin position="26"/>
        <end position="362"/>
    </location>
</feature>
<evidence type="ECO:0000313" key="4">
    <source>
        <dbReference type="EMBL" id="TFD83934.1"/>
    </source>
</evidence>
<dbReference type="GO" id="GO:0016787">
    <property type="term" value="F:hydrolase activity"/>
    <property type="evidence" value="ECO:0007669"/>
    <property type="project" value="UniProtKB-KW"/>
</dbReference>
<dbReference type="Gene3D" id="3.40.710.10">
    <property type="entry name" value="DD-peptidase/beta-lactamase superfamily"/>
    <property type="match status" value="1"/>
</dbReference>
<dbReference type="InterPro" id="IPR012338">
    <property type="entry name" value="Beta-lactam/transpept-like"/>
</dbReference>
<evidence type="ECO:0000259" key="3">
    <source>
        <dbReference type="Pfam" id="PF00144"/>
    </source>
</evidence>
<comment type="similarity">
    <text evidence="1">Belongs to the beta-lactamase family.</text>
</comment>
<evidence type="ECO:0000256" key="1">
    <source>
        <dbReference type="ARBA" id="ARBA00038473"/>
    </source>
</evidence>
<keyword evidence="5" id="KW-1185">Reference proteome</keyword>
<feature type="domain" description="Beta-lactamase-related" evidence="3">
    <location>
        <begin position="57"/>
        <end position="351"/>
    </location>
</feature>
<comment type="caution">
    <text evidence="4">The sequence shown here is derived from an EMBL/GenBank/DDBJ whole genome shotgun (WGS) entry which is preliminary data.</text>
</comment>
<protein>
    <submittedName>
        <fullName evidence="4">Class A beta-lactamase-related serine hydrolase</fullName>
    </submittedName>
</protein>
<proteinExistence type="inferred from homology"/>
<evidence type="ECO:0000256" key="2">
    <source>
        <dbReference type="SAM" id="SignalP"/>
    </source>
</evidence>
<organism evidence="4 5">
    <name type="scientific">Cryobacterium lactosi</name>
    <dbReference type="NCBI Taxonomy" id="1259202"/>
    <lineage>
        <taxon>Bacteria</taxon>
        <taxon>Bacillati</taxon>
        <taxon>Actinomycetota</taxon>
        <taxon>Actinomycetes</taxon>
        <taxon>Micrococcales</taxon>
        <taxon>Microbacteriaceae</taxon>
        <taxon>Cryobacterium</taxon>
    </lineage>
</organism>
<name>A0A4R9BIH1_9MICO</name>
<dbReference type="PANTHER" id="PTHR22935">
    <property type="entry name" value="PENICILLIN-BINDING PROTEIN"/>
    <property type="match status" value="1"/>
</dbReference>
<dbReference type="RefSeq" id="WP_134642691.1">
    <property type="nucleotide sequence ID" value="NZ_SOHM01000047.1"/>
</dbReference>
<evidence type="ECO:0000313" key="5">
    <source>
        <dbReference type="Proteomes" id="UP000298468"/>
    </source>
</evidence>
<dbReference type="Proteomes" id="UP000298468">
    <property type="component" value="Unassembled WGS sequence"/>
</dbReference>
<accession>A0A4R9BIH1</accession>
<dbReference type="InterPro" id="IPR001466">
    <property type="entry name" value="Beta-lactam-related"/>
</dbReference>
<keyword evidence="2" id="KW-0732">Signal</keyword>
<dbReference type="OrthoDB" id="3171327at2"/>
<reference evidence="4 5" key="1">
    <citation type="submission" date="2019-03" db="EMBL/GenBank/DDBJ databases">
        <title>Genomics of glacier-inhabiting Cryobacterium strains.</title>
        <authorList>
            <person name="Liu Q."/>
            <person name="Xin Y.-H."/>
        </authorList>
    </citation>
    <scope>NUCLEOTIDE SEQUENCE [LARGE SCALE GENOMIC DNA]</scope>
    <source>
        <strain evidence="4 5">Sr59</strain>
    </source>
</reference>
<dbReference type="EMBL" id="SOHM01000047">
    <property type="protein sequence ID" value="TFD83934.1"/>
    <property type="molecule type" value="Genomic_DNA"/>
</dbReference>
<dbReference type="SUPFAM" id="SSF56601">
    <property type="entry name" value="beta-lactamase/transpeptidase-like"/>
    <property type="match status" value="1"/>
</dbReference>
<dbReference type="PANTHER" id="PTHR22935:SF95">
    <property type="entry name" value="BETA-LACTAMASE-LIKE 1-RELATED"/>
    <property type="match status" value="1"/>
</dbReference>
<dbReference type="AlphaFoldDB" id="A0A4R9BIH1"/>
<gene>
    <name evidence="4" type="ORF">E3T61_20540</name>
</gene>
<sequence>MKRPTRIRLIAVGAALAVIVAGVLAAPRPPTLSTSATGDPGLAQSLADKAGIEPGARDTLVTAVIDAEGVAYAGLGADETTEFEIGSITKTFTALLLAQAVERGEVALTDPVGDYLDLGDSAAADVTLADLSSHRSGLPRIAITVSALATSLWSSYRGSDPYPFDLAALEEHARAAALTDPGTVAYSNLGVALLGQALAAAAGTDYPELLQTRVLEPLGMAHTSIAVTADALPAGARTGYTTAGRPADAWTMGAYAPAGAIRSTAADMALYAQALLSADPALGVDPATVLDPQGPAGAGPLIGLAWFTQAPEDGTATWHNGGTGGFASMLALDRTANRAVIVLGNTATSVDALAMSILEENK</sequence>